<proteinExistence type="predicted"/>
<dbReference type="GO" id="GO:0005634">
    <property type="term" value="C:nucleus"/>
    <property type="evidence" value="ECO:0000318"/>
    <property type="project" value="GO_Central"/>
</dbReference>
<dbReference type="CTD" id="186478"/>
<dbReference type="WormBase" id="F57G12.2b">
    <property type="protein sequence ID" value="CE41667"/>
    <property type="gene ID" value="WBGene00010222"/>
</dbReference>
<organism evidence="1 2">
    <name type="scientific">Caenorhabditis elegans</name>
    <dbReference type="NCBI Taxonomy" id="6239"/>
    <lineage>
        <taxon>Eukaryota</taxon>
        <taxon>Metazoa</taxon>
        <taxon>Ecdysozoa</taxon>
        <taxon>Nematoda</taxon>
        <taxon>Chromadorea</taxon>
        <taxon>Rhabditida</taxon>
        <taxon>Rhabditina</taxon>
        <taxon>Rhabditomorpha</taxon>
        <taxon>Rhabditoidea</taxon>
        <taxon>Rhabditidae</taxon>
        <taxon>Peloderinae</taxon>
        <taxon>Caenorhabditis</taxon>
    </lineage>
</organism>
<dbReference type="SMR" id="G5EEW2"/>
<evidence type="ECO:0000313" key="2">
    <source>
        <dbReference type="Proteomes" id="UP000001940"/>
    </source>
</evidence>
<dbReference type="ExpressionAtlas" id="G5EEW2">
    <property type="expression patterns" value="baseline and differential"/>
</dbReference>
<protein>
    <submittedName>
        <fullName evidence="1">C2H2-type domain-containing protein</fullName>
    </submittedName>
</protein>
<sequence length="313" mass="35503">MKQVKAEIVDLEYEEAEKWQEQEDDEDALMIARKIKQEFDEANTPSPAPPPTHIVRERLRQVEVERPSAPIVFDHFICMRIGLNSKNNVQRLMALLTAHEFVDLTVLPGPSMIPPPLPQMIPMGIPRHNSVPPTRFIGACQQEASTSNGAPHEIINMDSHIRMTPQFPSAKAKRSMVRKLAQKPIIRSMTSTECGIFPINMQCRKCDEILPKGSHGSSALNHVQKNHLKMAAFQCRICKHYRTTQERIQSHVTTVHKAKSTKFDSSLAGPLSAEDMKKMEEMITYCFPRLKMELQVTDRLIAKTMEVDLSGNK</sequence>
<dbReference type="OMA" id="KHYRTTQ"/>
<dbReference type="InParanoid" id="G5EEW2"/>
<dbReference type="FunCoup" id="G5EEW2">
    <property type="interactions" value="1629"/>
</dbReference>
<evidence type="ECO:0000313" key="1">
    <source>
        <dbReference type="EMBL" id="CBH29665.1"/>
    </source>
</evidence>
<dbReference type="AlphaFoldDB" id="G5EEW2"/>
<gene>
    <name evidence="1" type="ORF">CELE_F57G12.2</name>
    <name evidence="1 3" type="ORF">F57G12.2</name>
</gene>
<dbReference type="OrthoDB" id="5812404at2759"/>
<dbReference type="Bgee" id="WBGene00010222">
    <property type="expression patterns" value="Expressed in pharyngeal muscle cell (C elegans) and 3 other cell types or tissues"/>
</dbReference>
<dbReference type="eggNOG" id="ENOG502TFKT">
    <property type="taxonomic scope" value="Eukaryota"/>
</dbReference>
<dbReference type="PaxDb" id="6239-F57G12.2b"/>
<dbReference type="EMBL" id="BX284606">
    <property type="protein sequence ID" value="CBH29665.1"/>
    <property type="molecule type" value="Genomic_DNA"/>
</dbReference>
<dbReference type="RefSeq" id="NP_001257185.1">
    <property type="nucleotide sequence ID" value="NM_001270256.1"/>
</dbReference>
<dbReference type="GO" id="GO:0045944">
    <property type="term" value="P:positive regulation of transcription by RNA polymerase II"/>
    <property type="evidence" value="ECO:0000318"/>
    <property type="project" value="GO_Central"/>
</dbReference>
<evidence type="ECO:0000313" key="3">
    <source>
        <dbReference type="WormBase" id="F57G12.2b"/>
    </source>
</evidence>
<dbReference type="AGR" id="WB:WBGene00010222"/>
<dbReference type="HOGENOM" id="CLU_072888_0_0_1"/>
<name>G5EEW2_CAEEL</name>
<reference evidence="1 2" key="1">
    <citation type="journal article" date="1998" name="Science">
        <title>Genome sequence of the nematode C. elegans: a platform for investigating biology.</title>
        <authorList>
            <consortium name="The C. elegans sequencing consortium"/>
            <person name="Sulson J.E."/>
            <person name="Waterston R."/>
        </authorList>
    </citation>
    <scope>NUCLEOTIDE SEQUENCE [LARGE SCALE GENOMIC DNA]</scope>
    <source>
        <strain evidence="1 2">Bristol N2</strain>
    </source>
</reference>
<dbReference type="GeneID" id="186478"/>
<dbReference type="Proteomes" id="UP000001940">
    <property type="component" value="Chromosome X"/>
</dbReference>
<keyword evidence="2" id="KW-1185">Reference proteome</keyword>
<dbReference type="KEGG" id="cel:CELE_F57G12.2"/>
<accession>G5EEW2</accession>